<feature type="transmembrane region" description="Helical" evidence="8">
    <location>
        <begin position="314"/>
        <end position="335"/>
    </location>
</feature>
<evidence type="ECO:0000313" key="10">
    <source>
        <dbReference type="EMBL" id="PWN95082.1"/>
    </source>
</evidence>
<feature type="transmembrane region" description="Helical" evidence="8">
    <location>
        <begin position="178"/>
        <end position="200"/>
    </location>
</feature>
<feature type="domain" description="Major facilitator superfamily (MFS) profile" evidence="9">
    <location>
        <begin position="55"/>
        <end position="542"/>
    </location>
</feature>
<feature type="transmembrane region" description="Helical" evidence="8">
    <location>
        <begin position="55"/>
        <end position="77"/>
    </location>
</feature>
<feature type="transmembrane region" description="Helical" evidence="8">
    <location>
        <begin position="451"/>
        <end position="469"/>
    </location>
</feature>
<evidence type="ECO:0000256" key="8">
    <source>
        <dbReference type="SAM" id="Phobius"/>
    </source>
</evidence>
<feature type="region of interest" description="Disordered" evidence="7">
    <location>
        <begin position="557"/>
        <end position="650"/>
    </location>
</feature>
<proteinExistence type="inferred from homology"/>
<feature type="transmembrane region" description="Helical" evidence="8">
    <location>
        <begin position="275"/>
        <end position="294"/>
    </location>
</feature>
<dbReference type="STRING" id="58919.A0A316Z2E3"/>
<dbReference type="GO" id="GO:0005886">
    <property type="term" value="C:plasma membrane"/>
    <property type="evidence" value="ECO:0007669"/>
    <property type="project" value="TreeGrafter"/>
</dbReference>
<name>A0A316Z2E3_9BASI</name>
<feature type="transmembrane region" description="Helical" evidence="8">
    <location>
        <begin position="243"/>
        <end position="263"/>
    </location>
</feature>
<dbReference type="InterPro" id="IPR020846">
    <property type="entry name" value="MFS_dom"/>
</dbReference>
<feature type="transmembrane region" description="Helical" evidence="8">
    <location>
        <begin position="411"/>
        <end position="430"/>
    </location>
</feature>
<dbReference type="GO" id="GO:0022857">
    <property type="term" value="F:transmembrane transporter activity"/>
    <property type="evidence" value="ECO:0007669"/>
    <property type="project" value="InterPro"/>
</dbReference>
<dbReference type="PANTHER" id="PTHR23501:SF189">
    <property type="entry name" value="DRUG TRANSPORTER, PUTATIVE (AFU_ORTHOLOGUE AFUA_4G03920)-RELATED"/>
    <property type="match status" value="1"/>
</dbReference>
<organism evidence="10 11">
    <name type="scientific">Tilletiopsis washingtonensis</name>
    <dbReference type="NCBI Taxonomy" id="58919"/>
    <lineage>
        <taxon>Eukaryota</taxon>
        <taxon>Fungi</taxon>
        <taxon>Dikarya</taxon>
        <taxon>Basidiomycota</taxon>
        <taxon>Ustilaginomycotina</taxon>
        <taxon>Exobasidiomycetes</taxon>
        <taxon>Entylomatales</taxon>
        <taxon>Entylomatales incertae sedis</taxon>
        <taxon>Tilletiopsis</taxon>
    </lineage>
</organism>
<dbReference type="SUPFAM" id="SSF103473">
    <property type="entry name" value="MFS general substrate transporter"/>
    <property type="match status" value="1"/>
</dbReference>
<gene>
    <name evidence="10" type="ORF">FA09DRAFT_341546</name>
</gene>
<feature type="region of interest" description="Disordered" evidence="7">
    <location>
        <begin position="1"/>
        <end position="34"/>
    </location>
</feature>
<evidence type="ECO:0000256" key="3">
    <source>
        <dbReference type="ARBA" id="ARBA00022448"/>
    </source>
</evidence>
<feature type="compositionally biased region" description="Basic and acidic residues" evidence="7">
    <location>
        <begin position="636"/>
        <end position="650"/>
    </location>
</feature>
<feature type="compositionally biased region" description="Basic and acidic residues" evidence="7">
    <location>
        <begin position="589"/>
        <end position="617"/>
    </location>
</feature>
<reference evidence="10 11" key="1">
    <citation type="journal article" date="2018" name="Mol. Biol. Evol.">
        <title>Broad Genomic Sampling Reveals a Smut Pathogenic Ancestry of the Fungal Clade Ustilaginomycotina.</title>
        <authorList>
            <person name="Kijpornyongpan T."/>
            <person name="Mondo S.J."/>
            <person name="Barry K."/>
            <person name="Sandor L."/>
            <person name="Lee J."/>
            <person name="Lipzen A."/>
            <person name="Pangilinan J."/>
            <person name="LaButti K."/>
            <person name="Hainaut M."/>
            <person name="Henrissat B."/>
            <person name="Grigoriev I.V."/>
            <person name="Spatafora J.W."/>
            <person name="Aime M.C."/>
        </authorList>
    </citation>
    <scope>NUCLEOTIDE SEQUENCE [LARGE SCALE GENOMIC DNA]</scope>
    <source>
        <strain evidence="10 11">MCA 4186</strain>
    </source>
</reference>
<feature type="transmembrane region" description="Helical" evidence="8">
    <location>
        <begin position="520"/>
        <end position="538"/>
    </location>
</feature>
<evidence type="ECO:0000313" key="11">
    <source>
        <dbReference type="Proteomes" id="UP000245946"/>
    </source>
</evidence>
<dbReference type="Pfam" id="PF07690">
    <property type="entry name" value="MFS_1"/>
    <property type="match status" value="1"/>
</dbReference>
<comment type="subcellular location">
    <subcellularLocation>
        <location evidence="1">Endomembrane system</location>
        <topology evidence="1">Multi-pass membrane protein</topology>
    </subcellularLocation>
</comment>
<dbReference type="CDD" id="cd17502">
    <property type="entry name" value="MFS_Azr1_MDR_like"/>
    <property type="match status" value="1"/>
</dbReference>
<accession>A0A316Z2E3</accession>
<feature type="transmembrane region" description="Helical" evidence="8">
    <location>
        <begin position="212"/>
        <end position="231"/>
    </location>
</feature>
<evidence type="ECO:0000256" key="2">
    <source>
        <dbReference type="ARBA" id="ARBA00008335"/>
    </source>
</evidence>
<evidence type="ECO:0000256" key="4">
    <source>
        <dbReference type="ARBA" id="ARBA00022692"/>
    </source>
</evidence>
<dbReference type="GeneID" id="37272005"/>
<dbReference type="Proteomes" id="UP000245946">
    <property type="component" value="Unassembled WGS sequence"/>
</dbReference>
<dbReference type="FunFam" id="1.20.1720.10:FF:000013">
    <property type="entry name" value="Related to multidrug resistance proteins"/>
    <property type="match status" value="1"/>
</dbReference>
<dbReference type="AlphaFoldDB" id="A0A316Z2E3"/>
<dbReference type="EMBL" id="KZ819307">
    <property type="protein sequence ID" value="PWN95082.1"/>
    <property type="molecule type" value="Genomic_DNA"/>
</dbReference>
<keyword evidence="3" id="KW-0813">Transport</keyword>
<dbReference type="InterPro" id="IPR011701">
    <property type="entry name" value="MFS"/>
</dbReference>
<dbReference type="PRINTS" id="PR01036">
    <property type="entry name" value="TCRTETB"/>
</dbReference>
<keyword evidence="11" id="KW-1185">Reference proteome</keyword>
<dbReference type="Gene3D" id="1.20.1720.10">
    <property type="entry name" value="Multidrug resistance protein D"/>
    <property type="match status" value="1"/>
</dbReference>
<dbReference type="PROSITE" id="PS50850">
    <property type="entry name" value="MFS"/>
    <property type="match status" value="1"/>
</dbReference>
<evidence type="ECO:0000256" key="5">
    <source>
        <dbReference type="ARBA" id="ARBA00022989"/>
    </source>
</evidence>
<keyword evidence="6 8" id="KW-0472">Membrane</keyword>
<feature type="transmembrane region" description="Helical" evidence="8">
    <location>
        <begin position="145"/>
        <end position="166"/>
    </location>
</feature>
<protein>
    <submittedName>
        <fullName evidence="10">MFS general substrate transporter</fullName>
    </submittedName>
</protein>
<keyword evidence="5 8" id="KW-1133">Transmembrane helix</keyword>
<dbReference type="OrthoDB" id="10021397at2759"/>
<dbReference type="RefSeq" id="XP_025595361.1">
    <property type="nucleotide sequence ID" value="XM_025744461.1"/>
</dbReference>
<feature type="transmembrane region" description="Helical" evidence="8">
    <location>
        <begin position="89"/>
        <end position="108"/>
    </location>
</feature>
<dbReference type="PANTHER" id="PTHR23501">
    <property type="entry name" value="MAJOR FACILITATOR SUPERFAMILY"/>
    <property type="match status" value="1"/>
</dbReference>
<sequence>MPASATPVPMPQPVRESASAHSHDDAAATADDGGEAGHAFNEQTNYVPRRQIIQIFLTLSAATACALIDQSTLAVAIPTISSALGSGTQSAWISSAYFLTSTSFQLLYGRISDIVGRKHCLLACIVIFFVGSLASSLAQTTLQLAIFRAITGIGGGGFITLGQVVISDVVSLRQRGTYQGILGAMVALCNGIGPVIGGALASQASWRDIFRLMLPLSACAFVCVYLFLPLKKVHGSAMEKIKAIDWVGAVLTLCSSVLIVLGLTWGGGEHAWDSAYVLVPLLLGVAIGVLFCLWEWKGTPLPLMPLRLFHKRIVVGGLITQFINGWVFLVQIFYITQFYQLVFGHSAIVSGALLIPVTVMQTVASTASGAVLSWTGMYRWSLLFGWTTWTVAMGLFSTLKEGDGLGKQVGYGILAGVGVGNTLSVSLVAMQGAVERKDQAVATAARSFFRYLGGSLGLAVAATIINNSANQSLRPLGWSSERIKLTLNDPSVLLLSTSPADAADLRDLREAYRTGFQRNFWLLAALTACAFGVTFVLMPQRSVDRKDDQELRDKAKLELEEKKERKRAKRAGGAETPAHHTASTSDEPASLHELHQHDRSSSADSDQHHAELEKALHAAEASAALAPEVGLPPPELDEKGSEDRKSTNVP</sequence>
<evidence type="ECO:0000256" key="1">
    <source>
        <dbReference type="ARBA" id="ARBA00004127"/>
    </source>
</evidence>
<evidence type="ECO:0000256" key="6">
    <source>
        <dbReference type="ARBA" id="ARBA00023136"/>
    </source>
</evidence>
<comment type="similarity">
    <text evidence="2">Belongs to the major facilitator superfamily.</text>
</comment>
<dbReference type="Gene3D" id="1.20.1250.20">
    <property type="entry name" value="MFS general substrate transporter like domains"/>
    <property type="match status" value="1"/>
</dbReference>
<feature type="transmembrane region" description="Helical" evidence="8">
    <location>
        <begin position="120"/>
        <end position="139"/>
    </location>
</feature>
<keyword evidence="4 8" id="KW-0812">Transmembrane</keyword>
<dbReference type="GO" id="GO:0012505">
    <property type="term" value="C:endomembrane system"/>
    <property type="evidence" value="ECO:0007669"/>
    <property type="project" value="UniProtKB-SubCell"/>
</dbReference>
<evidence type="ECO:0000259" key="9">
    <source>
        <dbReference type="PROSITE" id="PS50850"/>
    </source>
</evidence>
<dbReference type="InterPro" id="IPR036259">
    <property type="entry name" value="MFS_trans_sf"/>
</dbReference>
<evidence type="ECO:0000256" key="7">
    <source>
        <dbReference type="SAM" id="MobiDB-lite"/>
    </source>
</evidence>
<feature type="transmembrane region" description="Helical" evidence="8">
    <location>
        <begin position="380"/>
        <end position="399"/>
    </location>
</feature>